<feature type="compositionally biased region" description="Polar residues" evidence="7">
    <location>
        <begin position="271"/>
        <end position="292"/>
    </location>
</feature>
<dbReference type="GO" id="GO:0008270">
    <property type="term" value="F:zinc ion binding"/>
    <property type="evidence" value="ECO:0007669"/>
    <property type="project" value="UniProtKB-KW"/>
</dbReference>
<evidence type="ECO:0000256" key="3">
    <source>
        <dbReference type="ARBA" id="ARBA00022737"/>
    </source>
</evidence>
<dbReference type="PROSITE" id="PS00028">
    <property type="entry name" value="ZINC_FINGER_C2H2_1"/>
    <property type="match status" value="1"/>
</dbReference>
<dbReference type="InterPro" id="IPR013087">
    <property type="entry name" value="Znf_C2H2_type"/>
</dbReference>
<dbReference type="InterPro" id="IPR051868">
    <property type="entry name" value="ZN346_ZMAT4"/>
</dbReference>
<name>A0A8J1L512_XENLA</name>
<evidence type="ECO:0000256" key="4">
    <source>
        <dbReference type="ARBA" id="ARBA00022771"/>
    </source>
</evidence>
<evidence type="ECO:0000313" key="9">
    <source>
        <dbReference type="Proteomes" id="UP000186698"/>
    </source>
</evidence>
<feature type="compositionally biased region" description="Basic and acidic residues" evidence="7">
    <location>
        <begin position="297"/>
        <end position="307"/>
    </location>
</feature>
<protein>
    <submittedName>
        <fullName evidence="10">Zinc finger matrin-type protein 4-like isoform X1</fullName>
    </submittedName>
</protein>
<feature type="region of interest" description="Disordered" evidence="7">
    <location>
        <begin position="139"/>
        <end position="162"/>
    </location>
</feature>
<dbReference type="KEGG" id="xla:108695761"/>
<dbReference type="GO" id="GO:0005634">
    <property type="term" value="C:nucleus"/>
    <property type="evidence" value="ECO:0007669"/>
    <property type="project" value="UniProtKB-SubCell"/>
</dbReference>
<keyword evidence="3" id="KW-0677">Repeat</keyword>
<dbReference type="GeneID" id="108695761"/>
<keyword evidence="2" id="KW-0479">Metal-binding</keyword>
<dbReference type="SMART" id="SM00451">
    <property type="entry name" value="ZnF_U1"/>
    <property type="match status" value="4"/>
</dbReference>
<evidence type="ECO:0000256" key="6">
    <source>
        <dbReference type="ARBA" id="ARBA00023242"/>
    </source>
</evidence>
<feature type="domain" description="Matrin-type" evidence="8">
    <location>
        <begin position="177"/>
        <end position="207"/>
    </location>
</feature>
<feature type="region of interest" description="Disordered" evidence="7">
    <location>
        <begin position="76"/>
        <end position="99"/>
    </location>
</feature>
<dbReference type="OrthoDB" id="1925236at2759"/>
<keyword evidence="4" id="KW-0863">Zinc-finger</keyword>
<dbReference type="SUPFAM" id="SSF57667">
    <property type="entry name" value="beta-beta-alpha zinc fingers"/>
    <property type="match status" value="4"/>
</dbReference>
<evidence type="ECO:0000256" key="2">
    <source>
        <dbReference type="ARBA" id="ARBA00022723"/>
    </source>
</evidence>
<dbReference type="Pfam" id="PF12874">
    <property type="entry name" value="zf-met"/>
    <property type="match status" value="4"/>
</dbReference>
<keyword evidence="6" id="KW-0539">Nucleus</keyword>
<keyword evidence="5" id="KW-0862">Zinc</keyword>
<evidence type="ECO:0000256" key="1">
    <source>
        <dbReference type="ARBA" id="ARBA00004123"/>
    </source>
</evidence>
<dbReference type="GO" id="GO:0003676">
    <property type="term" value="F:nucleic acid binding"/>
    <property type="evidence" value="ECO:0007669"/>
    <property type="project" value="InterPro"/>
</dbReference>
<dbReference type="PANTHER" id="PTHR46144">
    <property type="entry name" value="ZINC FINGER PROTEIN 385B-LIKE"/>
    <property type="match status" value="1"/>
</dbReference>
<feature type="compositionally biased region" description="Polar residues" evidence="7">
    <location>
        <begin position="308"/>
        <end position="319"/>
    </location>
</feature>
<accession>A0A8J1L512</accession>
<sequence>MYSACAGKQIAGQGQMWLEAAASELMKMNSAEVEDRVLFTDTYCKICNAQLISESQRVAHYESKKHANKVRLYYMLHPEDGGPPSKKLRPDDPESDETEVDKNKCCTLCNMFFTSAIVAESHYQGKTHAKRVKLVLGESPNTPAPAEPIQETPEHTEIPPPEEDTLWNLNIGNESRKFCDLCRAWFNNPLMAQQHYEGKKHKKNAARAKLLQRLGETLDSEALEALRSSYTCNVCNMVLNSVEQYHAHLKGARHQNNANNISDGTKPLGNGTPQNPAELQRQQRGNSYTKINMQKRCGKEVGKDNDSGRSSLSPPQISEVTGDCSPENTFFSAMVEEESHILC</sequence>
<organism evidence="9 10">
    <name type="scientific">Xenopus laevis</name>
    <name type="common">African clawed frog</name>
    <dbReference type="NCBI Taxonomy" id="8355"/>
    <lineage>
        <taxon>Eukaryota</taxon>
        <taxon>Metazoa</taxon>
        <taxon>Chordata</taxon>
        <taxon>Craniata</taxon>
        <taxon>Vertebrata</taxon>
        <taxon>Euteleostomi</taxon>
        <taxon>Amphibia</taxon>
        <taxon>Batrachia</taxon>
        <taxon>Anura</taxon>
        <taxon>Pipoidea</taxon>
        <taxon>Pipidae</taxon>
        <taxon>Xenopodinae</taxon>
        <taxon>Xenopus</taxon>
        <taxon>Xenopus</taxon>
    </lineage>
</organism>
<dbReference type="PANTHER" id="PTHR46144:SF2">
    <property type="entry name" value="ZINC FINGER MATRIN-TYPE PROTEIN 4"/>
    <property type="match status" value="1"/>
</dbReference>
<evidence type="ECO:0000313" key="10">
    <source>
        <dbReference type="RefSeq" id="XP_041424646.1"/>
    </source>
</evidence>
<dbReference type="InterPro" id="IPR000690">
    <property type="entry name" value="Matrin/U1-C_Znf_C2H2"/>
</dbReference>
<dbReference type="CTD" id="108695761"/>
<evidence type="ECO:0000256" key="5">
    <source>
        <dbReference type="ARBA" id="ARBA00022833"/>
    </source>
</evidence>
<dbReference type="SMART" id="SM00355">
    <property type="entry name" value="ZnF_C2H2"/>
    <property type="match status" value="4"/>
</dbReference>
<dbReference type="InterPro" id="IPR003604">
    <property type="entry name" value="Matrin/U1-like-C_Znf_C2H2"/>
</dbReference>
<comment type="subcellular location">
    <subcellularLocation>
        <location evidence="1">Nucleus</location>
    </subcellularLocation>
</comment>
<dbReference type="RefSeq" id="XP_041424646.1">
    <property type="nucleotide sequence ID" value="XM_041568712.1"/>
</dbReference>
<dbReference type="InterPro" id="IPR036236">
    <property type="entry name" value="Znf_C2H2_sf"/>
</dbReference>
<gene>
    <name evidence="10" type="primary">LOC108695761</name>
</gene>
<dbReference type="AlphaFoldDB" id="A0A8J1L512"/>
<evidence type="ECO:0000259" key="8">
    <source>
        <dbReference type="PROSITE" id="PS50171"/>
    </source>
</evidence>
<evidence type="ECO:0000256" key="7">
    <source>
        <dbReference type="SAM" id="MobiDB-lite"/>
    </source>
</evidence>
<feature type="region of interest" description="Disordered" evidence="7">
    <location>
        <begin position="255"/>
        <end position="324"/>
    </location>
</feature>
<dbReference type="Proteomes" id="UP000186698">
    <property type="component" value="Chromosome 7L"/>
</dbReference>
<keyword evidence="9" id="KW-1185">Reference proteome</keyword>
<dbReference type="Gene3D" id="3.30.160.60">
    <property type="entry name" value="Classic Zinc Finger"/>
    <property type="match status" value="4"/>
</dbReference>
<dbReference type="PROSITE" id="PS50171">
    <property type="entry name" value="ZF_MATRIN"/>
    <property type="match status" value="1"/>
</dbReference>
<proteinExistence type="predicted"/>
<reference evidence="10" key="1">
    <citation type="submission" date="2025-08" db="UniProtKB">
        <authorList>
            <consortium name="RefSeq"/>
        </authorList>
    </citation>
    <scope>IDENTIFICATION</scope>
    <source>
        <strain evidence="10">J_2021</strain>
        <tissue evidence="10">Erythrocytes</tissue>
    </source>
</reference>